<organism evidence="8 9">
    <name type="scientific">Paradesertivirga mongoliensis</name>
    <dbReference type="NCBI Taxonomy" id="2100740"/>
    <lineage>
        <taxon>Bacteria</taxon>
        <taxon>Pseudomonadati</taxon>
        <taxon>Bacteroidota</taxon>
        <taxon>Sphingobacteriia</taxon>
        <taxon>Sphingobacteriales</taxon>
        <taxon>Sphingobacteriaceae</taxon>
        <taxon>Paradesertivirga</taxon>
    </lineage>
</organism>
<evidence type="ECO:0000256" key="6">
    <source>
        <dbReference type="SAM" id="Coils"/>
    </source>
</evidence>
<keyword evidence="2 5" id="KW-0645">Protease</keyword>
<dbReference type="GO" id="GO:0004252">
    <property type="term" value="F:serine-type endopeptidase activity"/>
    <property type="evidence" value="ECO:0007669"/>
    <property type="project" value="UniProtKB-EC"/>
</dbReference>
<dbReference type="Pfam" id="PF17804">
    <property type="entry name" value="TSP_NTD"/>
    <property type="match status" value="1"/>
</dbReference>
<dbReference type="SUPFAM" id="SSF50156">
    <property type="entry name" value="PDZ domain-like"/>
    <property type="match status" value="1"/>
</dbReference>
<name>A0ABW4ZI20_9SPHI</name>
<dbReference type="SMART" id="SM00245">
    <property type="entry name" value="TSPc"/>
    <property type="match status" value="1"/>
</dbReference>
<keyword evidence="6" id="KW-0175">Coiled coil</keyword>
<feature type="domain" description="PDZ" evidence="7">
    <location>
        <begin position="259"/>
        <end position="306"/>
    </location>
</feature>
<dbReference type="Pfam" id="PF00595">
    <property type="entry name" value="PDZ"/>
    <property type="match status" value="1"/>
</dbReference>
<dbReference type="PROSITE" id="PS50106">
    <property type="entry name" value="PDZ"/>
    <property type="match status" value="1"/>
</dbReference>
<keyword evidence="4 5" id="KW-0720">Serine protease</keyword>
<evidence type="ECO:0000256" key="4">
    <source>
        <dbReference type="ARBA" id="ARBA00022825"/>
    </source>
</evidence>
<dbReference type="EC" id="3.4.21.102" evidence="8"/>
<dbReference type="Proteomes" id="UP001597387">
    <property type="component" value="Unassembled WGS sequence"/>
</dbReference>
<dbReference type="PANTHER" id="PTHR32060:SF22">
    <property type="entry name" value="CARBOXYL-TERMINAL-PROCESSING PEPTIDASE 3, CHLOROPLASTIC"/>
    <property type="match status" value="1"/>
</dbReference>
<dbReference type="Gene3D" id="2.30.42.10">
    <property type="match status" value="1"/>
</dbReference>
<evidence type="ECO:0000256" key="5">
    <source>
        <dbReference type="RuleBase" id="RU004404"/>
    </source>
</evidence>
<dbReference type="PANTHER" id="PTHR32060">
    <property type="entry name" value="TAIL-SPECIFIC PROTEASE"/>
    <property type="match status" value="1"/>
</dbReference>
<comment type="similarity">
    <text evidence="1 5">Belongs to the peptidase S41A family.</text>
</comment>
<dbReference type="Pfam" id="PF03572">
    <property type="entry name" value="Peptidase_S41"/>
    <property type="match status" value="1"/>
</dbReference>
<evidence type="ECO:0000259" key="7">
    <source>
        <dbReference type="PROSITE" id="PS50106"/>
    </source>
</evidence>
<feature type="coiled-coil region" evidence="6">
    <location>
        <begin position="666"/>
        <end position="695"/>
    </location>
</feature>
<dbReference type="RefSeq" id="WP_255898789.1">
    <property type="nucleotide sequence ID" value="NZ_JAFMZO010000001.1"/>
</dbReference>
<proteinExistence type="inferred from homology"/>
<evidence type="ECO:0000313" key="8">
    <source>
        <dbReference type="EMBL" id="MFD2161673.1"/>
    </source>
</evidence>
<dbReference type="SUPFAM" id="SSF52096">
    <property type="entry name" value="ClpP/crotonase"/>
    <property type="match status" value="1"/>
</dbReference>
<evidence type="ECO:0000256" key="2">
    <source>
        <dbReference type="ARBA" id="ARBA00022670"/>
    </source>
</evidence>
<dbReference type="InterPro" id="IPR040573">
    <property type="entry name" value="TSP_N"/>
</dbReference>
<protein>
    <submittedName>
        <fullName evidence="8">Carboxy terminal-processing peptidase</fullName>
        <ecNumber evidence="8">3.4.21.102</ecNumber>
    </submittedName>
</protein>
<dbReference type="Pfam" id="PF11818">
    <property type="entry name" value="DUF3340"/>
    <property type="match status" value="1"/>
</dbReference>
<comment type="caution">
    <text evidence="8">The sequence shown here is derived from an EMBL/GenBank/DDBJ whole genome shotgun (WGS) entry which is preliminary data.</text>
</comment>
<keyword evidence="9" id="KW-1185">Reference proteome</keyword>
<dbReference type="InterPro" id="IPR020992">
    <property type="entry name" value="Tail_Prtase_C"/>
</dbReference>
<dbReference type="InterPro" id="IPR036034">
    <property type="entry name" value="PDZ_sf"/>
</dbReference>
<evidence type="ECO:0000256" key="1">
    <source>
        <dbReference type="ARBA" id="ARBA00009179"/>
    </source>
</evidence>
<dbReference type="InterPro" id="IPR001478">
    <property type="entry name" value="PDZ"/>
</dbReference>
<evidence type="ECO:0000313" key="9">
    <source>
        <dbReference type="Proteomes" id="UP001597387"/>
    </source>
</evidence>
<dbReference type="InterPro" id="IPR005151">
    <property type="entry name" value="Tail-specific_protease"/>
</dbReference>
<dbReference type="InterPro" id="IPR004447">
    <property type="entry name" value="Peptidase_S41A"/>
</dbReference>
<dbReference type="Gene3D" id="3.90.226.10">
    <property type="entry name" value="2-enoyl-CoA Hydratase, Chain A, domain 1"/>
    <property type="match status" value="1"/>
</dbReference>
<dbReference type="CDD" id="cd06782">
    <property type="entry name" value="cpPDZ_CPP-like"/>
    <property type="match status" value="1"/>
</dbReference>
<dbReference type="SMART" id="SM00228">
    <property type="entry name" value="PDZ"/>
    <property type="match status" value="1"/>
</dbReference>
<sequence>MDFKSFKEMLNKIFLALFIVVAFACKANLPMGTDVEGSNNLSPEPQHQIVAKELVKVMENYNYKRVKIGDSLSAVIFDGYLNRLDPTRTYLLASDVKDFEKHRSNLDDYLREGDLNAFFQIFNVFQKRYQERLKFSISQIGKPMDFSKNEEYVYNREKLPWLASTAEADDLWRKRVKYDLLNLKIATGSTSTAEKSDKSAKDSTALKSPDVLRKRYENLLSQASKTNSQDAFQIIMDSFTQAIDPHTNYLVPTRAQEFNEEMARSFTGIGATLQLENEVVKVASIVPGGPAFKAKTLHAGDRIIAVAQGNDEFLDVIGWRLDNTVQKIKGPKGTTVRLKIIPAGQELSSQPKIIAIVRDRVILEEQSAKKTIKTVVSEGKTYKIGVIDVPGFYLDFNAYRNGDPDYKSTTRDVRRIIDTLKQQKVDGIVIDLRSNGGGSLIEAVELTGLFIKTGPVVQVKDMRKTEVNQDDDPAIAWTGPMGVMIDRFSASASEIFAAAIQDYNRGIVMGTQTYGKGTVQSAIEMSKFISTIDEIILKAKGGTASNSKDGGSGTKITVGGSSSDTGAPKFGQINLTMAKFYRINGSSTQHKGVIPDIQFPMIYPAEKYGESSEPSALPFDMIKPAPFSPVSNLTAVKAQLARQHDLRMKSSTEYKYLLEDIELFKKREAENAVTLNEARLKKERDEQEAINLARTNQRRALQGLPALKKGEVAPKQDNDFIQDESLKVMADFIKLKEAGKYSLHF</sequence>
<dbReference type="EMBL" id="JBHUHZ010000001">
    <property type="protein sequence ID" value="MFD2161673.1"/>
    <property type="molecule type" value="Genomic_DNA"/>
</dbReference>
<keyword evidence="3 5" id="KW-0378">Hydrolase</keyword>
<accession>A0ABW4ZI20</accession>
<reference evidence="9" key="1">
    <citation type="journal article" date="2019" name="Int. J. Syst. Evol. Microbiol.">
        <title>The Global Catalogue of Microorganisms (GCM) 10K type strain sequencing project: providing services to taxonomists for standard genome sequencing and annotation.</title>
        <authorList>
            <consortium name="The Broad Institute Genomics Platform"/>
            <consortium name="The Broad Institute Genome Sequencing Center for Infectious Disease"/>
            <person name="Wu L."/>
            <person name="Ma J."/>
        </authorList>
    </citation>
    <scope>NUCLEOTIDE SEQUENCE [LARGE SCALE GENOMIC DNA]</scope>
    <source>
        <strain evidence="9">KCTC 42217</strain>
    </source>
</reference>
<gene>
    <name evidence="8" type="ORF">ACFSJU_04660</name>
</gene>
<dbReference type="CDD" id="cd07560">
    <property type="entry name" value="Peptidase_S41_CPP"/>
    <property type="match status" value="1"/>
</dbReference>
<dbReference type="PROSITE" id="PS51257">
    <property type="entry name" value="PROKAR_LIPOPROTEIN"/>
    <property type="match status" value="1"/>
</dbReference>
<dbReference type="NCBIfam" id="TIGR00225">
    <property type="entry name" value="prc"/>
    <property type="match status" value="1"/>
</dbReference>
<dbReference type="InterPro" id="IPR029045">
    <property type="entry name" value="ClpP/crotonase-like_dom_sf"/>
</dbReference>
<evidence type="ECO:0000256" key="3">
    <source>
        <dbReference type="ARBA" id="ARBA00022801"/>
    </source>
</evidence>